<dbReference type="SUPFAM" id="SSF52279">
    <property type="entry name" value="Beta-D-glucan exohydrolase, C-terminal domain"/>
    <property type="match status" value="1"/>
</dbReference>
<name>A0AAP0QUL6_9ROSI</name>
<accession>A0AAP0QUL6</accession>
<comment type="caution">
    <text evidence="4">The sequence shown here is derived from an EMBL/GenBank/DDBJ whole genome shotgun (WGS) entry which is preliminary data.</text>
</comment>
<dbReference type="InterPro" id="IPR013783">
    <property type="entry name" value="Ig-like_fold"/>
</dbReference>
<dbReference type="AlphaFoldDB" id="A0AAP0QUL6"/>
<dbReference type="InterPro" id="IPR036881">
    <property type="entry name" value="Glyco_hydro_3_C_sf"/>
</dbReference>
<reference evidence="4 5" key="1">
    <citation type="submission" date="2024-05" db="EMBL/GenBank/DDBJ databases">
        <title>Haplotype-resolved chromosome-level genome assembly of Huyou (Citrus changshanensis).</title>
        <authorList>
            <person name="Miao C."/>
            <person name="Chen W."/>
            <person name="Wu Y."/>
            <person name="Wang L."/>
            <person name="Zhao S."/>
            <person name="Grierson D."/>
            <person name="Xu C."/>
            <person name="Chen K."/>
        </authorList>
    </citation>
    <scope>NUCLEOTIDE SEQUENCE [LARGE SCALE GENOMIC DNA]</scope>
    <source>
        <strain evidence="4">01-14</strain>
        <tissue evidence="4">Leaf</tissue>
    </source>
</reference>
<dbReference type="GO" id="GO:0045493">
    <property type="term" value="P:xylan catabolic process"/>
    <property type="evidence" value="ECO:0007669"/>
    <property type="project" value="InterPro"/>
</dbReference>
<dbReference type="InterPro" id="IPR044993">
    <property type="entry name" value="BXL"/>
</dbReference>
<feature type="domain" description="Glycoside hydrolase family 3 C-terminal" evidence="3">
    <location>
        <begin position="3"/>
        <end position="91"/>
    </location>
</feature>
<dbReference type="Proteomes" id="UP001428341">
    <property type="component" value="Unassembled WGS sequence"/>
</dbReference>
<dbReference type="PANTHER" id="PTHR42721:SF11">
    <property type="entry name" value="BETA-D-XYLOSIDASE 5-RELATED"/>
    <property type="match status" value="1"/>
</dbReference>
<keyword evidence="2" id="KW-0326">Glycosidase</keyword>
<protein>
    <recommendedName>
        <fullName evidence="3">Glycoside hydrolase family 3 C-terminal domain-containing protein</fullName>
    </recommendedName>
</protein>
<dbReference type="GO" id="GO:0046556">
    <property type="term" value="F:alpha-L-arabinofuranosidase activity"/>
    <property type="evidence" value="ECO:0007669"/>
    <property type="project" value="TreeGrafter"/>
</dbReference>
<dbReference type="InterPro" id="IPR002772">
    <property type="entry name" value="Glyco_hydro_3_C"/>
</dbReference>
<dbReference type="Gene3D" id="3.40.50.1700">
    <property type="entry name" value="Glycoside hydrolase family 3 C-terminal domain"/>
    <property type="match status" value="1"/>
</dbReference>
<dbReference type="PANTHER" id="PTHR42721">
    <property type="entry name" value="SUGAR HYDROLASE-RELATED"/>
    <property type="match status" value="1"/>
</dbReference>
<evidence type="ECO:0000259" key="3">
    <source>
        <dbReference type="Pfam" id="PF01915"/>
    </source>
</evidence>
<dbReference type="EMBL" id="JBCGBO010000002">
    <property type="protein sequence ID" value="KAK9224050.1"/>
    <property type="molecule type" value="Genomic_DNA"/>
</dbReference>
<gene>
    <name evidence="4" type="ORF">WN944_012499</name>
</gene>
<organism evidence="4 5">
    <name type="scientific">Citrus x changshan-huyou</name>
    <dbReference type="NCBI Taxonomy" id="2935761"/>
    <lineage>
        <taxon>Eukaryota</taxon>
        <taxon>Viridiplantae</taxon>
        <taxon>Streptophyta</taxon>
        <taxon>Embryophyta</taxon>
        <taxon>Tracheophyta</taxon>
        <taxon>Spermatophyta</taxon>
        <taxon>Magnoliopsida</taxon>
        <taxon>eudicotyledons</taxon>
        <taxon>Gunneridae</taxon>
        <taxon>Pentapetalae</taxon>
        <taxon>rosids</taxon>
        <taxon>malvids</taxon>
        <taxon>Sapindales</taxon>
        <taxon>Rutaceae</taxon>
        <taxon>Aurantioideae</taxon>
        <taxon>Citrus</taxon>
    </lineage>
</organism>
<keyword evidence="5" id="KW-1185">Reference proteome</keyword>
<dbReference type="GO" id="GO:0009044">
    <property type="term" value="F:xylan 1,4-beta-xylosidase activity"/>
    <property type="evidence" value="ECO:0007669"/>
    <property type="project" value="InterPro"/>
</dbReference>
<keyword evidence="1" id="KW-0378">Hydrolase</keyword>
<dbReference type="GO" id="GO:0031222">
    <property type="term" value="P:arabinan catabolic process"/>
    <property type="evidence" value="ECO:0007669"/>
    <property type="project" value="TreeGrafter"/>
</dbReference>
<evidence type="ECO:0000256" key="1">
    <source>
        <dbReference type="ARBA" id="ARBA00022801"/>
    </source>
</evidence>
<evidence type="ECO:0000256" key="2">
    <source>
        <dbReference type="ARBA" id="ARBA00023295"/>
    </source>
</evidence>
<proteinExistence type="predicted"/>
<sequence>MHQAIEAAKNAEATIIFGGLDLTIETESLDRENPTLPGDQTQLINQVADAAKGPVTLVIMSAGGVDISFAKSNLKIKSILWAGYRREQGGRLPVTWYNADYVNKLPMSSMLLRPVDSKGYPVDIKLDKRQHCRDIKYTIGASSSKCPAVLTDDLKCNDAFEFKMGVQNVGKGDGSEAVIVYSKPPERIATTHINQVIGFQRLFVAAGEYEKIKFTYNFCKSLIIVD</sequence>
<dbReference type="Pfam" id="PF01915">
    <property type="entry name" value="Glyco_hydro_3_C"/>
    <property type="match status" value="1"/>
</dbReference>
<evidence type="ECO:0000313" key="4">
    <source>
        <dbReference type="EMBL" id="KAK9224050.1"/>
    </source>
</evidence>
<evidence type="ECO:0000313" key="5">
    <source>
        <dbReference type="Proteomes" id="UP001428341"/>
    </source>
</evidence>
<dbReference type="Gene3D" id="2.60.40.10">
    <property type="entry name" value="Immunoglobulins"/>
    <property type="match status" value="1"/>
</dbReference>